<accession>A0A418W8A5</accession>
<keyword evidence="1" id="KW-0732">Signal</keyword>
<dbReference type="EMBL" id="QYUM01000004">
    <property type="protein sequence ID" value="RJF86232.1"/>
    <property type="molecule type" value="Genomic_DNA"/>
</dbReference>
<dbReference type="Gene3D" id="3.30.530.20">
    <property type="match status" value="1"/>
</dbReference>
<dbReference type="SUPFAM" id="SSF55961">
    <property type="entry name" value="Bet v1-like"/>
    <property type="match status" value="1"/>
</dbReference>
<dbReference type="Pfam" id="PF10604">
    <property type="entry name" value="Polyketide_cyc2"/>
    <property type="match status" value="1"/>
</dbReference>
<feature type="signal peptide" evidence="1">
    <location>
        <begin position="1"/>
        <end position="19"/>
    </location>
</feature>
<dbReference type="CDD" id="cd07814">
    <property type="entry name" value="SRPBCC_CalC_Aha1-like"/>
    <property type="match status" value="1"/>
</dbReference>
<dbReference type="Proteomes" id="UP000286100">
    <property type="component" value="Unassembled WGS sequence"/>
</dbReference>
<reference evidence="2 3" key="1">
    <citation type="submission" date="2018-09" db="EMBL/GenBank/DDBJ databases">
        <authorList>
            <person name="Zhu H."/>
        </authorList>
    </citation>
    <scope>NUCLEOTIDE SEQUENCE [LARGE SCALE GENOMIC DNA]</scope>
    <source>
        <strain evidence="2 3">K2R01-6</strain>
    </source>
</reference>
<sequence length="174" mass="18039">MKLFLLAIAGLAIATPAAAEVKSASDGGFEVVSVETVKATPAAAYDALRNPGQWWNGEHSYSGDAKNMTIDARAGGCFCERTPGGGTIEHGRIIYAQPGKVLRFVGGLGPLQSEAITATMTWTIEPAPGGAKITQRYVASGYMPGGLKGIAPVVDKVLAEQLGRLKVILDKPAG</sequence>
<dbReference type="OrthoDB" id="5735475at2"/>
<feature type="chain" id="PRO_5019369493" evidence="1">
    <location>
        <begin position="20"/>
        <end position="174"/>
    </location>
</feature>
<evidence type="ECO:0000313" key="3">
    <source>
        <dbReference type="Proteomes" id="UP000286100"/>
    </source>
</evidence>
<evidence type="ECO:0000256" key="1">
    <source>
        <dbReference type="SAM" id="SignalP"/>
    </source>
</evidence>
<organism evidence="2 3">
    <name type="scientific">Sphingomonas cavernae</name>
    <dbReference type="NCBI Taxonomy" id="2320861"/>
    <lineage>
        <taxon>Bacteria</taxon>
        <taxon>Pseudomonadati</taxon>
        <taxon>Pseudomonadota</taxon>
        <taxon>Alphaproteobacteria</taxon>
        <taxon>Sphingomonadales</taxon>
        <taxon>Sphingomonadaceae</taxon>
        <taxon>Sphingomonas</taxon>
    </lineage>
</organism>
<keyword evidence="3" id="KW-1185">Reference proteome</keyword>
<name>A0A418W8A5_9SPHN</name>
<dbReference type="InterPro" id="IPR019587">
    <property type="entry name" value="Polyketide_cyclase/dehydratase"/>
</dbReference>
<proteinExistence type="predicted"/>
<gene>
    <name evidence="2" type="ORF">D3876_19560</name>
</gene>
<dbReference type="InterPro" id="IPR023393">
    <property type="entry name" value="START-like_dom_sf"/>
</dbReference>
<evidence type="ECO:0000313" key="2">
    <source>
        <dbReference type="EMBL" id="RJF86232.1"/>
    </source>
</evidence>
<comment type="caution">
    <text evidence="2">The sequence shown here is derived from an EMBL/GenBank/DDBJ whole genome shotgun (WGS) entry which is preliminary data.</text>
</comment>
<dbReference type="AlphaFoldDB" id="A0A418W8A5"/>
<dbReference type="RefSeq" id="WP_119765755.1">
    <property type="nucleotide sequence ID" value="NZ_QYUM01000004.1"/>
</dbReference>
<protein>
    <submittedName>
        <fullName evidence="2">SRPBCC domain-containing protein</fullName>
    </submittedName>
</protein>